<feature type="domain" description="Cyclic nucleotide-binding" evidence="1">
    <location>
        <begin position="17"/>
        <end position="109"/>
    </location>
</feature>
<dbReference type="RefSeq" id="WP_073180206.1">
    <property type="nucleotide sequence ID" value="NZ_FQWL01000004.1"/>
</dbReference>
<dbReference type="Gene3D" id="2.60.120.10">
    <property type="entry name" value="Jelly Rolls"/>
    <property type="match status" value="1"/>
</dbReference>
<dbReference type="SUPFAM" id="SSF51206">
    <property type="entry name" value="cAMP-binding domain-like"/>
    <property type="match status" value="1"/>
</dbReference>
<dbReference type="Pfam" id="PF00027">
    <property type="entry name" value="cNMP_binding"/>
    <property type="match status" value="1"/>
</dbReference>
<keyword evidence="2" id="KW-0418">Kinase</keyword>
<proteinExistence type="predicted"/>
<dbReference type="PROSITE" id="PS50042">
    <property type="entry name" value="CNMP_BINDING_3"/>
    <property type="match status" value="1"/>
</dbReference>
<gene>
    <name evidence="2" type="ORF">SAMN04488116_2549</name>
</gene>
<dbReference type="InterPro" id="IPR000595">
    <property type="entry name" value="cNMP-bd_dom"/>
</dbReference>
<dbReference type="InterPro" id="IPR018490">
    <property type="entry name" value="cNMP-bd_dom_sf"/>
</dbReference>
<dbReference type="CDD" id="cd00038">
    <property type="entry name" value="CAP_ED"/>
    <property type="match status" value="1"/>
</dbReference>
<evidence type="ECO:0000313" key="3">
    <source>
        <dbReference type="Proteomes" id="UP000184532"/>
    </source>
</evidence>
<dbReference type="InterPro" id="IPR014710">
    <property type="entry name" value="RmlC-like_jellyroll"/>
</dbReference>
<protein>
    <submittedName>
        <fullName evidence="2">cAMP-binding domain of CRP or a regulatory subunit of cAMP-dependent protein kinases</fullName>
    </submittedName>
</protein>
<keyword evidence="2" id="KW-0808">Transferase</keyword>
<dbReference type="GO" id="GO:0016301">
    <property type="term" value="F:kinase activity"/>
    <property type="evidence" value="ECO:0007669"/>
    <property type="project" value="UniProtKB-KW"/>
</dbReference>
<accession>A0A1M5MXE2</accession>
<dbReference type="OrthoDB" id="680421at2"/>
<dbReference type="STRING" id="570519.SAMN04488116_2549"/>
<dbReference type="EMBL" id="FQWL01000004">
    <property type="protein sequence ID" value="SHG82010.1"/>
    <property type="molecule type" value="Genomic_DNA"/>
</dbReference>
<sequence length="183" mass="21436">MNFNHLDGIVPFDLVTKIFELMEQRNFPKNQLLHEQGAVCKEIFLIQEGLARTFFYKDGKDITVHLASEGEVITAVDSIISLKKSRYHVELLEDSTVFSISYKTLQELLSQHPEYEKYVRLVLERMYTEGADRIEEFLFFSAKERYENLVRTRPQIIQRVNLGHIASYLGMTQETLSRIRKSI</sequence>
<reference evidence="3" key="1">
    <citation type="submission" date="2016-11" db="EMBL/GenBank/DDBJ databases">
        <authorList>
            <person name="Varghese N."/>
            <person name="Submissions S."/>
        </authorList>
    </citation>
    <scope>NUCLEOTIDE SEQUENCE [LARGE SCALE GENOMIC DNA]</scope>
    <source>
        <strain evidence="3">DSM 22638</strain>
    </source>
</reference>
<dbReference type="SMART" id="SM00100">
    <property type="entry name" value="cNMP"/>
    <property type="match status" value="1"/>
</dbReference>
<evidence type="ECO:0000313" key="2">
    <source>
        <dbReference type="EMBL" id="SHG82010.1"/>
    </source>
</evidence>
<evidence type="ECO:0000259" key="1">
    <source>
        <dbReference type="PROSITE" id="PS50042"/>
    </source>
</evidence>
<dbReference type="Proteomes" id="UP000184532">
    <property type="component" value="Unassembled WGS sequence"/>
</dbReference>
<dbReference type="AlphaFoldDB" id="A0A1M5MXE2"/>
<name>A0A1M5MXE2_9FLAO</name>
<keyword evidence="3" id="KW-1185">Reference proteome</keyword>
<organism evidence="2 3">
    <name type="scientific">Flagellimonas flava</name>
    <dbReference type="NCBI Taxonomy" id="570519"/>
    <lineage>
        <taxon>Bacteria</taxon>
        <taxon>Pseudomonadati</taxon>
        <taxon>Bacteroidota</taxon>
        <taxon>Flavobacteriia</taxon>
        <taxon>Flavobacteriales</taxon>
        <taxon>Flavobacteriaceae</taxon>
        <taxon>Flagellimonas</taxon>
    </lineage>
</organism>